<name>A0ABT9MVR6_9ACTN</name>
<accession>A0ABT9MVR6</accession>
<dbReference type="Proteomes" id="UP001240984">
    <property type="component" value="Unassembled WGS sequence"/>
</dbReference>
<protein>
    <submittedName>
        <fullName evidence="2">Uncharacterized protein</fullName>
    </submittedName>
</protein>
<proteinExistence type="predicted"/>
<sequence length="238" mass="27210">MAIFEPAWWLWMGVWVLTAVLLLLTAVLAVRYWRSRARRRRLDDCFYLDTARLMKMYRQARYRPALQRLVAKRIRRGRNANLNAAFAPFAGDAGWQVDDEVFETYIETDEPITVIGIVMDILERSDDIVYVDLETLSMTANPVTRAAVGRGTTEAPPTRVSWVLVHGTYRQDGGTADRPVFRARYGGDTDARVRIDCARTDLPERLPAGAFPARCLGKIEDWDENTRELTVDPLAVFR</sequence>
<organism evidence="2 3">
    <name type="scientific">Catenuloplanes nepalensis</name>
    <dbReference type="NCBI Taxonomy" id="587533"/>
    <lineage>
        <taxon>Bacteria</taxon>
        <taxon>Bacillati</taxon>
        <taxon>Actinomycetota</taxon>
        <taxon>Actinomycetes</taxon>
        <taxon>Micromonosporales</taxon>
        <taxon>Micromonosporaceae</taxon>
        <taxon>Catenuloplanes</taxon>
    </lineage>
</organism>
<keyword evidence="1" id="KW-1133">Transmembrane helix</keyword>
<feature type="transmembrane region" description="Helical" evidence="1">
    <location>
        <begin position="12"/>
        <end position="33"/>
    </location>
</feature>
<dbReference type="RefSeq" id="WP_306831431.1">
    <property type="nucleotide sequence ID" value="NZ_JAUSRA010000001.1"/>
</dbReference>
<evidence type="ECO:0000313" key="2">
    <source>
        <dbReference type="EMBL" id="MDP9795527.1"/>
    </source>
</evidence>
<gene>
    <name evidence="2" type="ORF">J2S43_004039</name>
</gene>
<keyword evidence="3" id="KW-1185">Reference proteome</keyword>
<evidence type="ECO:0000256" key="1">
    <source>
        <dbReference type="SAM" id="Phobius"/>
    </source>
</evidence>
<keyword evidence="1" id="KW-0812">Transmembrane</keyword>
<evidence type="ECO:0000313" key="3">
    <source>
        <dbReference type="Proteomes" id="UP001240984"/>
    </source>
</evidence>
<reference evidence="2 3" key="1">
    <citation type="submission" date="2023-07" db="EMBL/GenBank/DDBJ databases">
        <title>Sequencing the genomes of 1000 actinobacteria strains.</title>
        <authorList>
            <person name="Klenk H.-P."/>
        </authorList>
    </citation>
    <scope>NUCLEOTIDE SEQUENCE [LARGE SCALE GENOMIC DNA]</scope>
    <source>
        <strain evidence="2 3">DSM 44710</strain>
    </source>
</reference>
<dbReference type="EMBL" id="JAUSRA010000001">
    <property type="protein sequence ID" value="MDP9795527.1"/>
    <property type="molecule type" value="Genomic_DNA"/>
</dbReference>
<keyword evidence="1" id="KW-0472">Membrane</keyword>
<comment type="caution">
    <text evidence="2">The sequence shown here is derived from an EMBL/GenBank/DDBJ whole genome shotgun (WGS) entry which is preliminary data.</text>
</comment>